<dbReference type="EMBL" id="SNRY01001395">
    <property type="protein sequence ID" value="KAA6331247.1"/>
    <property type="molecule type" value="Genomic_DNA"/>
</dbReference>
<dbReference type="SUPFAM" id="SSF53474">
    <property type="entry name" value="alpha/beta-Hydrolases"/>
    <property type="match status" value="1"/>
</dbReference>
<reference evidence="3" key="1">
    <citation type="submission" date="2019-03" db="EMBL/GenBank/DDBJ databases">
        <title>Single cell metagenomics reveals metabolic interactions within the superorganism composed of flagellate Streblomastix strix and complex community of Bacteroidetes bacteria on its surface.</title>
        <authorList>
            <person name="Treitli S.C."/>
            <person name="Kolisko M."/>
            <person name="Husnik F."/>
            <person name="Keeling P."/>
            <person name="Hampl V."/>
        </authorList>
    </citation>
    <scope>NUCLEOTIDE SEQUENCE</scope>
    <source>
        <strain evidence="3">STM</strain>
    </source>
</reference>
<accession>A0A5J4RB00</accession>
<dbReference type="PANTHER" id="PTHR48081">
    <property type="entry name" value="AB HYDROLASE SUPERFAMILY PROTEIN C4A8.06C"/>
    <property type="match status" value="1"/>
</dbReference>
<dbReference type="InterPro" id="IPR029058">
    <property type="entry name" value="AB_hydrolase_fold"/>
</dbReference>
<sequence length="86" mass="9595">MLNHHYQILLEDAQKAMGILRKNAASWHINPNKIGVMGFSAGGHLASTLLTHFDSISRPDFGVLFYPVVTSNEKLTHKGSFFNLIE</sequence>
<dbReference type="AlphaFoldDB" id="A0A5J4RB00"/>
<comment type="caution">
    <text evidence="3">The sequence shown here is derived from an EMBL/GenBank/DDBJ whole genome shotgun (WGS) entry which is preliminary data.</text>
</comment>
<dbReference type="Gene3D" id="3.40.50.1820">
    <property type="entry name" value="alpha/beta hydrolase"/>
    <property type="match status" value="1"/>
</dbReference>
<dbReference type="InterPro" id="IPR050300">
    <property type="entry name" value="GDXG_lipolytic_enzyme"/>
</dbReference>
<organism evidence="3">
    <name type="scientific">termite gut metagenome</name>
    <dbReference type="NCBI Taxonomy" id="433724"/>
    <lineage>
        <taxon>unclassified sequences</taxon>
        <taxon>metagenomes</taxon>
        <taxon>organismal metagenomes</taxon>
    </lineage>
</organism>
<dbReference type="Pfam" id="PF20434">
    <property type="entry name" value="BD-FAE"/>
    <property type="match status" value="1"/>
</dbReference>
<proteinExistence type="predicted"/>
<dbReference type="EC" id="3.1.1.72" evidence="3"/>
<keyword evidence="1 3" id="KW-0378">Hydrolase</keyword>
<dbReference type="PANTHER" id="PTHR48081:SF6">
    <property type="entry name" value="PEPTIDASE S9 PROLYL OLIGOPEPTIDASE CATALYTIC DOMAIN-CONTAINING PROTEIN"/>
    <property type="match status" value="1"/>
</dbReference>
<dbReference type="GO" id="GO:0046555">
    <property type="term" value="F:acetylxylan esterase activity"/>
    <property type="evidence" value="ECO:0007669"/>
    <property type="project" value="UniProtKB-EC"/>
</dbReference>
<name>A0A5J4RB00_9ZZZZ</name>
<evidence type="ECO:0000259" key="2">
    <source>
        <dbReference type="Pfam" id="PF20434"/>
    </source>
</evidence>
<feature type="domain" description="BD-FAE-like" evidence="2">
    <location>
        <begin position="9"/>
        <end position="48"/>
    </location>
</feature>
<gene>
    <name evidence="3" type="ORF">EZS27_020123</name>
</gene>
<protein>
    <submittedName>
        <fullName evidence="3">Acetylxylan esterase</fullName>
        <ecNumber evidence="3">3.1.1.72</ecNumber>
    </submittedName>
</protein>
<dbReference type="InterPro" id="IPR049492">
    <property type="entry name" value="BD-FAE-like_dom"/>
</dbReference>
<evidence type="ECO:0000313" key="3">
    <source>
        <dbReference type="EMBL" id="KAA6331247.1"/>
    </source>
</evidence>
<evidence type="ECO:0000256" key="1">
    <source>
        <dbReference type="ARBA" id="ARBA00022801"/>
    </source>
</evidence>